<dbReference type="Pfam" id="PF07690">
    <property type="entry name" value="MFS_1"/>
    <property type="match status" value="1"/>
</dbReference>
<feature type="transmembrane region" description="Helical" evidence="6">
    <location>
        <begin position="161"/>
        <end position="186"/>
    </location>
</feature>
<feature type="transmembrane region" description="Helical" evidence="6">
    <location>
        <begin position="52"/>
        <end position="74"/>
    </location>
</feature>
<accession>A0ABW7ST26</accession>
<feature type="transmembrane region" description="Helical" evidence="6">
    <location>
        <begin position="380"/>
        <end position="397"/>
    </location>
</feature>
<dbReference type="InterPro" id="IPR036259">
    <property type="entry name" value="MFS_trans_sf"/>
</dbReference>
<reference evidence="8 9" key="1">
    <citation type="submission" date="2024-10" db="EMBL/GenBank/DDBJ databases">
        <title>The Natural Products Discovery Center: Release of the First 8490 Sequenced Strains for Exploring Actinobacteria Biosynthetic Diversity.</title>
        <authorList>
            <person name="Kalkreuter E."/>
            <person name="Kautsar S.A."/>
            <person name="Yang D."/>
            <person name="Bader C.D."/>
            <person name="Teijaro C.N."/>
            <person name="Fluegel L."/>
            <person name="Davis C.M."/>
            <person name="Simpson J.R."/>
            <person name="Lauterbach L."/>
            <person name="Steele A.D."/>
            <person name="Gui C."/>
            <person name="Meng S."/>
            <person name="Li G."/>
            <person name="Viehrig K."/>
            <person name="Ye F."/>
            <person name="Su P."/>
            <person name="Kiefer A.F."/>
            <person name="Nichols A."/>
            <person name="Cepeda A.J."/>
            <person name="Yan W."/>
            <person name="Fan B."/>
            <person name="Jiang Y."/>
            <person name="Adhikari A."/>
            <person name="Zheng C.-J."/>
            <person name="Schuster L."/>
            <person name="Cowan T.M."/>
            <person name="Smanski M.J."/>
            <person name="Chevrette M.G."/>
            <person name="De Carvalho L.P.S."/>
            <person name="Shen B."/>
        </authorList>
    </citation>
    <scope>NUCLEOTIDE SEQUENCE [LARGE SCALE GENOMIC DNA]</scope>
    <source>
        <strain evidence="8 9">NPDC021253</strain>
    </source>
</reference>
<evidence type="ECO:0000256" key="3">
    <source>
        <dbReference type="ARBA" id="ARBA00022692"/>
    </source>
</evidence>
<evidence type="ECO:0000313" key="9">
    <source>
        <dbReference type="Proteomes" id="UP001611075"/>
    </source>
</evidence>
<feature type="transmembrane region" description="Helical" evidence="6">
    <location>
        <begin position="252"/>
        <end position="275"/>
    </location>
</feature>
<evidence type="ECO:0000256" key="5">
    <source>
        <dbReference type="ARBA" id="ARBA00023136"/>
    </source>
</evidence>
<dbReference type="RefSeq" id="WP_396685373.1">
    <property type="nucleotide sequence ID" value="NZ_JBIRPU010000036.1"/>
</dbReference>
<name>A0ABW7ST26_9ACTN</name>
<feature type="transmembrane region" description="Helical" evidence="6">
    <location>
        <begin position="86"/>
        <end position="113"/>
    </location>
</feature>
<keyword evidence="2" id="KW-1003">Cell membrane</keyword>
<feature type="transmembrane region" description="Helical" evidence="6">
    <location>
        <begin position="224"/>
        <end position="246"/>
    </location>
</feature>
<dbReference type="PRINTS" id="PR01988">
    <property type="entry name" value="EXPORTERBACE"/>
</dbReference>
<dbReference type="Proteomes" id="UP001611075">
    <property type="component" value="Unassembled WGS sequence"/>
</dbReference>
<feature type="transmembrane region" description="Helical" evidence="6">
    <location>
        <begin position="312"/>
        <end position="333"/>
    </location>
</feature>
<dbReference type="CDD" id="cd06173">
    <property type="entry name" value="MFS_MefA_like"/>
    <property type="match status" value="1"/>
</dbReference>
<comment type="caution">
    <text evidence="8">The sequence shown here is derived from an EMBL/GenBank/DDBJ whole genome shotgun (WGS) entry which is preliminary data.</text>
</comment>
<feature type="domain" description="Major facilitator superfamily (MFS) profile" evidence="7">
    <location>
        <begin position="1"/>
        <end position="404"/>
    </location>
</feature>
<proteinExistence type="predicted"/>
<dbReference type="InterPro" id="IPR022324">
    <property type="entry name" value="Bacilysin_exporter_BacE_put"/>
</dbReference>
<sequence>MTSDTAKPSTFWLFWAAGAAGTTGGGITAVALPLLAITVLNASNFEAGLLTAAGYAAVVLVGLPAGVLVQHFPLRGLQVTMDVLRAAAVLTIPLAAWWDALTLAQVLLVAFFVGLASSLFDVANVTYLPQIVPPSQLIARNGLISGTDAATGLLGPSLGGLLVQALGAAASVLANAATYLVSAVLLSRLPVTPKQDVPSDEPGFFPQIWTGLRFVFDHPVIRPAVIAASAVNFANGAIAAVTAPFLVRSLDLPVGAVGAMLALDGLGSIIGAALAARLVRRYGDARAMIAGALTGAVVALAMPLAYAAVAPLLFGLGLCVFGGGVAILSVVARTHRQTVSPPELLSRVMASVRFVSWSAIPIGALAAGALAQLIAPRAGLALACAAALLAPAVLWSSRIRRLHNLTDAESGPVVPAGT</sequence>
<dbReference type="Gene3D" id="1.20.1250.20">
    <property type="entry name" value="MFS general substrate transporter like domains"/>
    <property type="match status" value="1"/>
</dbReference>
<dbReference type="PANTHER" id="PTHR23513">
    <property type="entry name" value="INTEGRAL MEMBRANE EFFLUX PROTEIN-RELATED"/>
    <property type="match status" value="1"/>
</dbReference>
<dbReference type="PROSITE" id="PS50850">
    <property type="entry name" value="MFS"/>
    <property type="match status" value="1"/>
</dbReference>
<dbReference type="EMBL" id="JBIRPU010000036">
    <property type="protein sequence ID" value="MFI0796863.1"/>
    <property type="molecule type" value="Genomic_DNA"/>
</dbReference>
<evidence type="ECO:0000256" key="1">
    <source>
        <dbReference type="ARBA" id="ARBA00004651"/>
    </source>
</evidence>
<organism evidence="8 9">
    <name type="scientific">Micromonospora rubida</name>
    <dbReference type="NCBI Taxonomy" id="2697657"/>
    <lineage>
        <taxon>Bacteria</taxon>
        <taxon>Bacillati</taxon>
        <taxon>Actinomycetota</taxon>
        <taxon>Actinomycetes</taxon>
        <taxon>Micromonosporales</taxon>
        <taxon>Micromonosporaceae</taxon>
        <taxon>Micromonospora</taxon>
    </lineage>
</organism>
<dbReference type="SUPFAM" id="SSF103473">
    <property type="entry name" value="MFS general substrate transporter"/>
    <property type="match status" value="1"/>
</dbReference>
<gene>
    <name evidence="8" type="ORF">ACH4OY_29875</name>
</gene>
<dbReference type="PANTHER" id="PTHR23513:SF6">
    <property type="entry name" value="MAJOR FACILITATOR SUPERFAMILY ASSOCIATED DOMAIN-CONTAINING PROTEIN"/>
    <property type="match status" value="1"/>
</dbReference>
<evidence type="ECO:0000313" key="8">
    <source>
        <dbReference type="EMBL" id="MFI0796863.1"/>
    </source>
</evidence>
<dbReference type="InterPro" id="IPR020846">
    <property type="entry name" value="MFS_dom"/>
</dbReference>
<feature type="transmembrane region" description="Helical" evidence="6">
    <location>
        <begin position="12"/>
        <end position="40"/>
    </location>
</feature>
<evidence type="ECO:0000256" key="6">
    <source>
        <dbReference type="SAM" id="Phobius"/>
    </source>
</evidence>
<keyword evidence="5 6" id="KW-0472">Membrane</keyword>
<evidence type="ECO:0000256" key="2">
    <source>
        <dbReference type="ARBA" id="ARBA00022475"/>
    </source>
</evidence>
<keyword evidence="3 6" id="KW-0812">Transmembrane</keyword>
<keyword evidence="9" id="KW-1185">Reference proteome</keyword>
<feature type="transmembrane region" description="Helical" evidence="6">
    <location>
        <begin position="354"/>
        <end position="374"/>
    </location>
</feature>
<evidence type="ECO:0000259" key="7">
    <source>
        <dbReference type="PROSITE" id="PS50850"/>
    </source>
</evidence>
<comment type="subcellular location">
    <subcellularLocation>
        <location evidence="1">Cell membrane</location>
        <topology evidence="1">Multi-pass membrane protein</topology>
    </subcellularLocation>
</comment>
<protein>
    <submittedName>
        <fullName evidence="8">MFS transporter</fullName>
    </submittedName>
</protein>
<feature type="transmembrane region" description="Helical" evidence="6">
    <location>
        <begin position="287"/>
        <end position="306"/>
    </location>
</feature>
<keyword evidence="4 6" id="KW-1133">Transmembrane helix</keyword>
<evidence type="ECO:0000256" key="4">
    <source>
        <dbReference type="ARBA" id="ARBA00022989"/>
    </source>
</evidence>
<dbReference type="InterPro" id="IPR011701">
    <property type="entry name" value="MFS"/>
</dbReference>